<evidence type="ECO:0000256" key="2">
    <source>
        <dbReference type="SAM" id="MobiDB-lite"/>
    </source>
</evidence>
<evidence type="ECO:0000313" key="5">
    <source>
        <dbReference type="Proteomes" id="UP001374579"/>
    </source>
</evidence>
<dbReference type="InterPro" id="IPR036291">
    <property type="entry name" value="NAD(P)-bd_dom_sf"/>
</dbReference>
<dbReference type="Pfam" id="PF02826">
    <property type="entry name" value="2-Hacid_dh_C"/>
    <property type="match status" value="1"/>
</dbReference>
<dbReference type="Gene3D" id="3.40.50.720">
    <property type="entry name" value="NAD(P)-binding Rossmann-like Domain"/>
    <property type="match status" value="2"/>
</dbReference>
<feature type="compositionally biased region" description="Acidic residues" evidence="2">
    <location>
        <begin position="1"/>
        <end position="15"/>
    </location>
</feature>
<evidence type="ECO:0000259" key="3">
    <source>
        <dbReference type="Pfam" id="PF02826"/>
    </source>
</evidence>
<feature type="domain" description="D-isomer specific 2-hydroxyacid dehydrogenase NAD-binding" evidence="3">
    <location>
        <begin position="212"/>
        <end position="363"/>
    </location>
</feature>
<proteinExistence type="predicted"/>
<organism evidence="4 5">
    <name type="scientific">Littorina saxatilis</name>
    <dbReference type="NCBI Taxonomy" id="31220"/>
    <lineage>
        <taxon>Eukaryota</taxon>
        <taxon>Metazoa</taxon>
        <taxon>Spiralia</taxon>
        <taxon>Lophotrochozoa</taxon>
        <taxon>Mollusca</taxon>
        <taxon>Gastropoda</taxon>
        <taxon>Caenogastropoda</taxon>
        <taxon>Littorinimorpha</taxon>
        <taxon>Littorinoidea</taxon>
        <taxon>Littorinidae</taxon>
        <taxon>Littorina</taxon>
    </lineage>
</organism>
<evidence type="ECO:0000256" key="1">
    <source>
        <dbReference type="ARBA" id="ARBA00023002"/>
    </source>
</evidence>
<feature type="region of interest" description="Disordered" evidence="2">
    <location>
        <begin position="1"/>
        <end position="43"/>
    </location>
</feature>
<dbReference type="PANTHER" id="PTHR10996:SF277">
    <property type="entry name" value="GLYOXYLATE REDUCTASE_HYDROXYPYRUVATE REDUCTASE"/>
    <property type="match status" value="1"/>
</dbReference>
<name>A0AAN9G459_9CAEN</name>
<reference evidence="4 5" key="1">
    <citation type="submission" date="2024-02" db="EMBL/GenBank/DDBJ databases">
        <title>Chromosome-scale genome assembly of the rough periwinkle Littorina saxatilis.</title>
        <authorList>
            <person name="De Jode A."/>
            <person name="Faria R."/>
            <person name="Formenti G."/>
            <person name="Sims Y."/>
            <person name="Smith T.P."/>
            <person name="Tracey A."/>
            <person name="Wood J.M.D."/>
            <person name="Zagrodzka Z.B."/>
            <person name="Johannesson K."/>
            <person name="Butlin R.K."/>
            <person name="Leder E.H."/>
        </authorList>
    </citation>
    <scope>NUCLEOTIDE SEQUENCE [LARGE SCALE GENOMIC DNA]</scope>
    <source>
        <strain evidence="4">Snail1</strain>
        <tissue evidence="4">Muscle</tissue>
    </source>
</reference>
<protein>
    <recommendedName>
        <fullName evidence="3">D-isomer specific 2-hydroxyacid dehydrogenase NAD-binding domain-containing protein</fullName>
    </recommendedName>
</protein>
<evidence type="ECO:0000313" key="4">
    <source>
        <dbReference type="EMBL" id="KAK7094159.1"/>
    </source>
</evidence>
<keyword evidence="5" id="KW-1185">Reference proteome</keyword>
<dbReference type="EMBL" id="JBAMIC010000019">
    <property type="protein sequence ID" value="KAK7094159.1"/>
    <property type="molecule type" value="Genomic_DNA"/>
</dbReference>
<dbReference type="InterPro" id="IPR050223">
    <property type="entry name" value="D-isomer_2-hydroxyacid_DH"/>
</dbReference>
<dbReference type="GO" id="GO:0005829">
    <property type="term" value="C:cytosol"/>
    <property type="evidence" value="ECO:0007669"/>
    <property type="project" value="TreeGrafter"/>
</dbReference>
<dbReference type="InterPro" id="IPR006140">
    <property type="entry name" value="D-isomer_DH_NAD-bd"/>
</dbReference>
<accession>A0AAN9G459</accession>
<dbReference type="PANTHER" id="PTHR10996">
    <property type="entry name" value="2-HYDROXYACID DEHYDROGENASE-RELATED"/>
    <property type="match status" value="1"/>
</dbReference>
<dbReference type="SUPFAM" id="SSF51735">
    <property type="entry name" value="NAD(P)-binding Rossmann-fold domains"/>
    <property type="match status" value="1"/>
</dbReference>
<dbReference type="GO" id="GO:0008465">
    <property type="term" value="F:hydroxypyruvate reductase (NADH) activity"/>
    <property type="evidence" value="ECO:0007669"/>
    <property type="project" value="TreeGrafter"/>
</dbReference>
<dbReference type="AlphaFoldDB" id="A0AAN9G459"/>
<dbReference type="SUPFAM" id="SSF52283">
    <property type="entry name" value="Formate/glycerate dehydrogenase catalytic domain-like"/>
    <property type="match status" value="1"/>
</dbReference>
<dbReference type="GO" id="GO:0051287">
    <property type="term" value="F:NAD binding"/>
    <property type="evidence" value="ECO:0007669"/>
    <property type="project" value="InterPro"/>
</dbReference>
<sequence>MTTLDSDDVFSEEDSATTAPSQPLQDQKASKTSNSSLSEMDLDNFVGRPRSRSLYATARPLVYITRRVPQNGVDLLLPTCNVSQWDSEEAVPRGEMLQNVQGVHGILCMPSDVIDRQVLEAAGPNLRAVATISEDTAHIDLEECARRNIRVLCCPLPDLAGQADLTVGLIVLTLRSVSEGMDNPTHESTCNLFELTKGKPVDVTSAWWNSLIQRKTFGVYGITSLGLAVASRLRQLGANNVIVTDFRDGADETEAPKLPDDVNLEDFHVVSRSEFLERADIVCVCDPHAATQSDAAFDQNTFRDMKSGVILVNSDSGHALNYMALYEALRDGEICAAGLNTCNQTAVPFQYPLQGLRNCVFMPQTQEDRSDLRHRMTKGVTTNLVSALNESAQAV</sequence>
<dbReference type="Proteomes" id="UP001374579">
    <property type="component" value="Unassembled WGS sequence"/>
</dbReference>
<keyword evidence="1" id="KW-0560">Oxidoreductase</keyword>
<gene>
    <name evidence="4" type="ORF">V1264_007821</name>
</gene>
<dbReference type="GO" id="GO:0030267">
    <property type="term" value="F:glyoxylate reductase (NADPH) activity"/>
    <property type="evidence" value="ECO:0007669"/>
    <property type="project" value="TreeGrafter"/>
</dbReference>
<comment type="caution">
    <text evidence="4">The sequence shown here is derived from an EMBL/GenBank/DDBJ whole genome shotgun (WGS) entry which is preliminary data.</text>
</comment>
<feature type="compositionally biased region" description="Polar residues" evidence="2">
    <location>
        <begin position="16"/>
        <end position="38"/>
    </location>
</feature>